<feature type="compositionally biased region" description="Polar residues" evidence="6">
    <location>
        <begin position="65"/>
        <end position="77"/>
    </location>
</feature>
<dbReference type="PROSITE" id="PS00463">
    <property type="entry name" value="ZN2_CY6_FUNGAL_1"/>
    <property type="match status" value="1"/>
</dbReference>
<feature type="compositionally biased region" description="Polar residues" evidence="6">
    <location>
        <begin position="88"/>
        <end position="104"/>
    </location>
</feature>
<feature type="region of interest" description="Disordered" evidence="6">
    <location>
        <begin position="63"/>
        <end position="104"/>
    </location>
</feature>
<dbReference type="PANTHER" id="PTHR47338:SF5">
    <property type="entry name" value="ZN(II)2CYS6 TRANSCRIPTION FACTOR (EUROFUNG)"/>
    <property type="match status" value="1"/>
</dbReference>
<feature type="domain" description="Zn(2)-C6 fungal-type" evidence="7">
    <location>
        <begin position="109"/>
        <end position="139"/>
    </location>
</feature>
<dbReference type="RefSeq" id="XP_002681322.1">
    <property type="nucleotide sequence ID" value="XM_002681276.1"/>
</dbReference>
<dbReference type="InterPro" id="IPR050815">
    <property type="entry name" value="TF_fung"/>
</dbReference>
<keyword evidence="4" id="KW-0804">Transcription</keyword>
<name>D2V365_NAEGR</name>
<dbReference type="GO" id="GO:0008270">
    <property type="term" value="F:zinc ion binding"/>
    <property type="evidence" value="ECO:0007669"/>
    <property type="project" value="InterPro"/>
</dbReference>
<evidence type="ECO:0000256" key="1">
    <source>
        <dbReference type="ARBA" id="ARBA00004123"/>
    </source>
</evidence>
<dbReference type="AlphaFoldDB" id="D2V365"/>
<organism evidence="9">
    <name type="scientific">Naegleria gruberi</name>
    <name type="common">Amoeba</name>
    <dbReference type="NCBI Taxonomy" id="5762"/>
    <lineage>
        <taxon>Eukaryota</taxon>
        <taxon>Discoba</taxon>
        <taxon>Heterolobosea</taxon>
        <taxon>Tetramitia</taxon>
        <taxon>Eutetramitia</taxon>
        <taxon>Vahlkampfiidae</taxon>
        <taxon>Naegleria</taxon>
    </lineage>
</organism>
<keyword evidence="5" id="KW-0539">Nucleus</keyword>
<dbReference type="OrthoDB" id="9930022at2759"/>
<feature type="compositionally biased region" description="Low complexity" evidence="6">
    <location>
        <begin position="181"/>
        <end position="195"/>
    </location>
</feature>
<protein>
    <submittedName>
        <fullName evidence="8">GAL4-domain-containing protein</fullName>
    </submittedName>
</protein>
<keyword evidence="3" id="KW-0805">Transcription regulation</keyword>
<sequence>MFNDHHQMAFRLEDSEGLNRQQPHQQFMSSFQVNSPSFSSPTQISPSTNSFLHPQEVVNIPLFDANTQETNGTNQPNVEKKVKKKKSIQSLPQLSTTTESTEAQLSPMACQHCRSLHKKCDRTLPNCLRCLQTNHLCFYPDKKRKKSESLDSLDSQHKSPTGTQPHQEPKKKKKSNEQQHHNSNNQMNNNPMINQLFGQLGGHVNNQMNNQANNQMNNQQSQMNITADNFSQNLQQLAQNMGLGLGHDMNEANPMNPLSLGLLSSKISSLNTSTQLQLLNMAANALSGNTNSLNNLISNIPAGILSAFTGGARQTPNVESVTPLVAVQNSAGHFQHSVKPITAFVLDIYFHTYSFGFPLIPKERMSALLDLVLLKQQQQLSSTVEMQQHCSIQIKTFYERVAKQFWSSAVDMEKDLAVFFAVLAATLQCSGNFVYQQYKNCANHLDLISSAGAAINLHQIGSQYESPLENTMGGSSINGTDSPHDDLFIQDLKNKWFNNSKNIIGKYFDDLDSMSIPIALTFLVYYLVGEGELQRARMYTNMVENLCQKVWSSMNCFGIGSRGFVNGSKPVVSTLSKISGSGGASSIMYGLPALLVHRYLRPIEIFLAEFEEPTNSLKRKLQNIGNKIRIDLTFIEDWENIKDHELEELERLIKFLNKYIDLLFSTMMNKESMLYITSHLTFHDVVMDVYKRAQTKNVDSLLRFAAEVIEITKIPLFTFLPTAFINTIMKAVQVRLAYGKPSENPNINLRDDMAALKLLSAKYPVITKLFGDTIREVETVLYLQSFSHSSIMRHILPEQPYTQTTTNNNSNSSEFDFEDNNFDILNFLNGEPSHGMSGVSGMNFDDELIGEIFGFSNLDNESTTSNTSCESIFIDGEKLEIPSCVKSGSFLPILIKNLSKQKEVLLQNDPNKSEIIKMLRTQLIDELTQHVGTDENTKLLIQLFTKSYVHK</sequence>
<evidence type="ECO:0000259" key="7">
    <source>
        <dbReference type="PROSITE" id="PS50048"/>
    </source>
</evidence>
<comment type="subcellular location">
    <subcellularLocation>
        <location evidence="1">Nucleus</location>
    </subcellularLocation>
</comment>
<keyword evidence="2" id="KW-0479">Metal-binding</keyword>
<evidence type="ECO:0000256" key="4">
    <source>
        <dbReference type="ARBA" id="ARBA00023163"/>
    </source>
</evidence>
<dbReference type="InParanoid" id="D2V365"/>
<feature type="compositionally biased region" description="Polar residues" evidence="6">
    <location>
        <begin position="150"/>
        <end position="166"/>
    </location>
</feature>
<dbReference type="GeneID" id="8852442"/>
<dbReference type="Gene3D" id="4.10.240.10">
    <property type="entry name" value="Zn(2)-C6 fungal-type DNA-binding domain"/>
    <property type="match status" value="1"/>
</dbReference>
<evidence type="ECO:0000256" key="2">
    <source>
        <dbReference type="ARBA" id="ARBA00022723"/>
    </source>
</evidence>
<reference evidence="8 9" key="1">
    <citation type="journal article" date="2010" name="Cell">
        <title>The genome of Naegleria gruberi illuminates early eukaryotic versatility.</title>
        <authorList>
            <person name="Fritz-Laylin L.K."/>
            <person name="Prochnik S.E."/>
            <person name="Ginger M.L."/>
            <person name="Dacks J.B."/>
            <person name="Carpenter M.L."/>
            <person name="Field M.C."/>
            <person name="Kuo A."/>
            <person name="Paredez A."/>
            <person name="Chapman J."/>
            <person name="Pham J."/>
            <person name="Shu S."/>
            <person name="Neupane R."/>
            <person name="Cipriano M."/>
            <person name="Mancuso J."/>
            <person name="Tu H."/>
            <person name="Salamov A."/>
            <person name="Lindquist E."/>
            <person name="Shapiro H."/>
            <person name="Lucas S."/>
            <person name="Grigoriev I.V."/>
            <person name="Cande W.Z."/>
            <person name="Fulton C."/>
            <person name="Rokhsar D.S."/>
            <person name="Dawson S.C."/>
        </authorList>
    </citation>
    <scope>NUCLEOTIDE SEQUENCE [LARGE SCALE GENOMIC DNA]</scope>
    <source>
        <strain evidence="8 9">NEG-M</strain>
    </source>
</reference>
<dbReference type="VEuPathDB" id="AmoebaDB:NAEGRDRAFT_78377"/>
<dbReference type="SMART" id="SM00066">
    <property type="entry name" value="GAL4"/>
    <property type="match status" value="1"/>
</dbReference>
<dbReference type="Proteomes" id="UP000006671">
    <property type="component" value="Unassembled WGS sequence"/>
</dbReference>
<keyword evidence="9" id="KW-1185">Reference proteome</keyword>
<dbReference type="KEGG" id="ngr:NAEGRDRAFT_78377"/>
<evidence type="ECO:0000256" key="3">
    <source>
        <dbReference type="ARBA" id="ARBA00023015"/>
    </source>
</evidence>
<dbReference type="GO" id="GO:0005634">
    <property type="term" value="C:nucleus"/>
    <property type="evidence" value="ECO:0007669"/>
    <property type="project" value="UniProtKB-SubCell"/>
</dbReference>
<accession>D2V365</accession>
<dbReference type="InterPro" id="IPR036864">
    <property type="entry name" value="Zn2-C6_fun-type_DNA-bd_sf"/>
</dbReference>
<evidence type="ECO:0000313" key="8">
    <source>
        <dbReference type="EMBL" id="EFC48578.1"/>
    </source>
</evidence>
<dbReference type="PROSITE" id="PS50048">
    <property type="entry name" value="ZN2_CY6_FUNGAL_2"/>
    <property type="match status" value="1"/>
</dbReference>
<evidence type="ECO:0000313" key="9">
    <source>
        <dbReference type="Proteomes" id="UP000006671"/>
    </source>
</evidence>
<evidence type="ECO:0000256" key="6">
    <source>
        <dbReference type="SAM" id="MobiDB-lite"/>
    </source>
</evidence>
<dbReference type="Pfam" id="PF00172">
    <property type="entry name" value="Zn_clus"/>
    <property type="match status" value="1"/>
</dbReference>
<feature type="region of interest" description="Disordered" evidence="6">
    <location>
        <begin position="148"/>
        <end position="212"/>
    </location>
</feature>
<dbReference type="InterPro" id="IPR001138">
    <property type="entry name" value="Zn2Cys6_DnaBD"/>
</dbReference>
<proteinExistence type="predicted"/>
<evidence type="ECO:0000256" key="5">
    <source>
        <dbReference type="ARBA" id="ARBA00023242"/>
    </source>
</evidence>
<dbReference type="CDD" id="cd00067">
    <property type="entry name" value="GAL4"/>
    <property type="match status" value="1"/>
</dbReference>
<dbReference type="SUPFAM" id="SSF57701">
    <property type="entry name" value="Zn2/Cys6 DNA-binding domain"/>
    <property type="match status" value="1"/>
</dbReference>
<dbReference type="PANTHER" id="PTHR47338">
    <property type="entry name" value="ZN(II)2CYS6 TRANSCRIPTION FACTOR (EUROFUNG)-RELATED"/>
    <property type="match status" value="1"/>
</dbReference>
<dbReference type="EMBL" id="GG738850">
    <property type="protein sequence ID" value="EFC48578.1"/>
    <property type="molecule type" value="Genomic_DNA"/>
</dbReference>
<gene>
    <name evidence="8" type="ORF">NAEGRDRAFT_78377</name>
</gene>
<dbReference type="GO" id="GO:0000981">
    <property type="term" value="F:DNA-binding transcription factor activity, RNA polymerase II-specific"/>
    <property type="evidence" value="ECO:0007669"/>
    <property type="project" value="InterPro"/>
</dbReference>